<evidence type="ECO:0008006" key="3">
    <source>
        <dbReference type="Google" id="ProtNLM"/>
    </source>
</evidence>
<reference evidence="2" key="1">
    <citation type="submission" date="2014-11" db="EMBL/GenBank/DDBJ databases">
        <title>Molecular phylogeny of cliff fern family Woodsiaceae with morphological implications.</title>
        <authorList>
            <person name="Shao Y.-Z."/>
            <person name="Wei R."/>
            <person name="Zhang X.-C."/>
        </authorList>
    </citation>
    <scope>NUCLEOTIDE SEQUENCE</scope>
</reference>
<sequence length="183" mass="18925">MFGILLILLQFSTTAKAQCTSASGTWCSGLTNGKESTNVDCDSDGLTDMTCFDPDSYQRGTVRTGTSCTLNSYSLTTGIAECTSQTTTGYGFELPCSAPTIANTQGTFCGGSAGASIEYVYSNVDCDGDGWADHACVVEESTSQWNAPVITYRVILSGTACVRDGSATPASCPAATGFGQQGI</sequence>
<keyword evidence="1" id="KW-0732">Signal</keyword>
<dbReference type="InterPro" id="IPR028994">
    <property type="entry name" value="Integrin_alpha_N"/>
</dbReference>
<dbReference type="EMBL" id="CDMZ01004208">
    <property type="protein sequence ID" value="CUC10488.1"/>
    <property type="molecule type" value="Genomic_DNA"/>
</dbReference>
<proteinExistence type="predicted"/>
<feature type="signal peptide" evidence="1">
    <location>
        <begin position="1"/>
        <end position="17"/>
    </location>
</feature>
<accession>A0A0K6S9Z7</accession>
<evidence type="ECO:0000313" key="2">
    <source>
        <dbReference type="EMBL" id="CUC10488.1"/>
    </source>
</evidence>
<name>A0A0K6S9Z7_9ALVE</name>
<feature type="chain" id="PRO_5005508524" description="SUEL-type lectin domain-containing protein" evidence="1">
    <location>
        <begin position="18"/>
        <end position="183"/>
    </location>
</feature>
<evidence type="ECO:0000256" key="1">
    <source>
        <dbReference type="SAM" id="SignalP"/>
    </source>
</evidence>
<protein>
    <recommendedName>
        <fullName evidence="3">SUEL-type lectin domain-containing protein</fullName>
    </recommendedName>
</protein>
<gene>
    <name evidence="2" type="ORF">Cvel_9148.t1</name>
</gene>
<dbReference type="VEuPathDB" id="CryptoDB:Cvel_9148"/>
<organism evidence="2">
    <name type="scientific">Chromera velia CCMP2878</name>
    <dbReference type="NCBI Taxonomy" id="1169474"/>
    <lineage>
        <taxon>Eukaryota</taxon>
        <taxon>Sar</taxon>
        <taxon>Alveolata</taxon>
        <taxon>Colpodellida</taxon>
        <taxon>Chromeraceae</taxon>
        <taxon>Chromera</taxon>
    </lineage>
</organism>
<dbReference type="SUPFAM" id="SSF69318">
    <property type="entry name" value="Integrin alpha N-terminal domain"/>
    <property type="match status" value="1"/>
</dbReference>
<dbReference type="AlphaFoldDB" id="A0A0K6S9Z7"/>